<dbReference type="OMA" id="CHYHLRT"/>
<name>A0A0N0DZK3_LEPPY</name>
<evidence type="ECO:0000313" key="2">
    <source>
        <dbReference type="EMBL" id="KPA85391.1"/>
    </source>
</evidence>
<feature type="region of interest" description="Disordered" evidence="1">
    <location>
        <begin position="86"/>
        <end position="158"/>
    </location>
</feature>
<evidence type="ECO:0000313" key="3">
    <source>
        <dbReference type="Proteomes" id="UP000037923"/>
    </source>
</evidence>
<dbReference type="EMBL" id="LGTL01000002">
    <property type="protein sequence ID" value="KPA85392.1"/>
    <property type="molecule type" value="Genomic_DNA"/>
</dbReference>
<dbReference type="RefSeq" id="XP_015663830.1">
    <property type="nucleotide sequence ID" value="XM_015798310.1"/>
</dbReference>
<proteinExistence type="predicted"/>
<accession>A0A0N0DZK3</accession>
<evidence type="ECO:0000256" key="1">
    <source>
        <dbReference type="SAM" id="MobiDB-lite"/>
    </source>
</evidence>
<dbReference type="VEuPathDB" id="TriTrypDB:LpyrH10_02_6780"/>
<dbReference type="RefSeq" id="XP_015663831.1">
    <property type="nucleotide sequence ID" value="XM_015798311.1"/>
</dbReference>
<organism evidence="2 3">
    <name type="scientific">Leptomonas pyrrhocoris</name>
    <name type="common">Firebug parasite</name>
    <dbReference type="NCBI Taxonomy" id="157538"/>
    <lineage>
        <taxon>Eukaryota</taxon>
        <taxon>Discoba</taxon>
        <taxon>Euglenozoa</taxon>
        <taxon>Kinetoplastea</taxon>
        <taxon>Metakinetoplastina</taxon>
        <taxon>Trypanosomatida</taxon>
        <taxon>Trypanosomatidae</taxon>
        <taxon>Leishmaniinae</taxon>
        <taxon>Leptomonas</taxon>
    </lineage>
</organism>
<dbReference type="GeneID" id="26901999"/>
<reference evidence="2 3" key="1">
    <citation type="submission" date="2015-07" db="EMBL/GenBank/DDBJ databases">
        <title>High-quality genome of monoxenous trypanosomatid Leptomonas pyrrhocoris.</title>
        <authorList>
            <person name="Flegontov P."/>
            <person name="Butenko A."/>
            <person name="Firsov S."/>
            <person name="Vlcek C."/>
            <person name="Logacheva M.D."/>
            <person name="Field M."/>
            <person name="Filatov D."/>
            <person name="Flegontova O."/>
            <person name="Gerasimov E."/>
            <person name="Jackson A.P."/>
            <person name="Kelly S."/>
            <person name="Opperdoes F."/>
            <person name="O'Reilly A."/>
            <person name="Votypka J."/>
            <person name="Yurchenko V."/>
            <person name="Lukes J."/>
        </authorList>
    </citation>
    <scope>NUCLEOTIDE SEQUENCE [LARGE SCALE GENOMIC DNA]</scope>
    <source>
        <strain evidence="2">H10</strain>
    </source>
</reference>
<keyword evidence="3" id="KW-1185">Reference proteome</keyword>
<gene>
    <name evidence="2" type="ORF">ABB37_01704</name>
</gene>
<dbReference type="AlphaFoldDB" id="A0A0N0DZK3"/>
<dbReference type="OrthoDB" id="273260at2759"/>
<feature type="compositionally biased region" description="Low complexity" evidence="1">
    <location>
        <begin position="97"/>
        <end position="110"/>
    </location>
</feature>
<sequence>MTSSTTSRTTLYYSNDGTGRDTYVNYANAYWMNPLPAGTFFKSTPDVAGNDAPNGSTLVMGDGSAYPGRTLFGKSRYGTTVLAAGQPGLTQGGGADAAGSADADAAMRATGRGGSGEGDFDGHATTDLEGTNGGSANKDAAGSADADATMRTTGTGGSGDGDFDGEATALAHVPYDVSQPEQRLWQPGHSTVGLEGTNGGSTYNGVKPEWTAPRAVDNTLLRLAPTYESTCHYQLRTGRFYTDDVAPPHECTLPDKGVSWGKSRYY</sequence>
<comment type="caution">
    <text evidence="2">The sequence shown here is derived from an EMBL/GenBank/DDBJ whole genome shotgun (WGS) entry which is preliminary data.</text>
</comment>
<dbReference type="Proteomes" id="UP000037923">
    <property type="component" value="Unassembled WGS sequence"/>
</dbReference>
<protein>
    <submittedName>
        <fullName evidence="2">Uncharacterized protein</fullName>
    </submittedName>
</protein>
<dbReference type="EMBL" id="LGTL01000002">
    <property type="protein sequence ID" value="KPA85391.1"/>
    <property type="molecule type" value="Genomic_DNA"/>
</dbReference>